<keyword evidence="2" id="KW-0812">Transmembrane</keyword>
<dbReference type="KEGG" id="muo:115456639"/>
<dbReference type="GeneID" id="115456639"/>
<dbReference type="InterPro" id="IPR008405">
    <property type="entry name" value="ApoL"/>
</dbReference>
<dbReference type="Pfam" id="PF05461">
    <property type="entry name" value="ApoL"/>
    <property type="match status" value="1"/>
</dbReference>
<dbReference type="GO" id="GO:0008289">
    <property type="term" value="F:lipid binding"/>
    <property type="evidence" value="ECO:0007669"/>
    <property type="project" value="InterPro"/>
</dbReference>
<dbReference type="GO" id="GO:0005576">
    <property type="term" value="C:extracellular region"/>
    <property type="evidence" value="ECO:0007669"/>
    <property type="project" value="InterPro"/>
</dbReference>
<protein>
    <submittedName>
        <fullName evidence="4 5">Apolipoprotein L4-like</fullName>
    </submittedName>
</protein>
<evidence type="ECO:0000256" key="2">
    <source>
        <dbReference type="SAM" id="Phobius"/>
    </source>
</evidence>
<dbReference type="Proteomes" id="UP000515156">
    <property type="component" value="Chromosome 1"/>
</dbReference>
<dbReference type="PANTHER" id="PTHR14096:SF28">
    <property type="entry name" value="APOLIPOPROTEIN L, 1-RELATED"/>
    <property type="match status" value="1"/>
</dbReference>
<comment type="similarity">
    <text evidence="1">Belongs to the apolipoprotein L family.</text>
</comment>
<reference evidence="4 5" key="1">
    <citation type="submission" date="2025-04" db="UniProtKB">
        <authorList>
            <consortium name="RefSeq"/>
        </authorList>
    </citation>
    <scope>IDENTIFICATION</scope>
</reference>
<feature type="transmembrane region" description="Helical" evidence="2">
    <location>
        <begin position="214"/>
        <end position="235"/>
    </location>
</feature>
<dbReference type="RefSeq" id="XP_030041719.1">
    <property type="nucleotide sequence ID" value="XM_030185859.1"/>
</dbReference>
<dbReference type="RefSeq" id="XP_030041728.1">
    <property type="nucleotide sequence ID" value="XM_030185868.1"/>
</dbReference>
<evidence type="ECO:0000256" key="1">
    <source>
        <dbReference type="ARBA" id="ARBA00010090"/>
    </source>
</evidence>
<proteinExistence type="inferred from homology"/>
<dbReference type="OrthoDB" id="6363454at2759"/>
<dbReference type="GO" id="GO:0016020">
    <property type="term" value="C:membrane"/>
    <property type="evidence" value="ECO:0007669"/>
    <property type="project" value="TreeGrafter"/>
</dbReference>
<keyword evidence="2" id="KW-1133">Transmembrane helix</keyword>
<dbReference type="GO" id="GO:0006869">
    <property type="term" value="P:lipid transport"/>
    <property type="evidence" value="ECO:0007669"/>
    <property type="project" value="InterPro"/>
</dbReference>
<organism evidence="3 4">
    <name type="scientific">Microcaecilia unicolor</name>
    <dbReference type="NCBI Taxonomy" id="1415580"/>
    <lineage>
        <taxon>Eukaryota</taxon>
        <taxon>Metazoa</taxon>
        <taxon>Chordata</taxon>
        <taxon>Craniata</taxon>
        <taxon>Vertebrata</taxon>
        <taxon>Euteleostomi</taxon>
        <taxon>Amphibia</taxon>
        <taxon>Gymnophiona</taxon>
        <taxon>Siphonopidae</taxon>
        <taxon>Microcaecilia</taxon>
    </lineage>
</organism>
<keyword evidence="3" id="KW-1185">Reference proteome</keyword>
<sequence>MEDQGALLEWDYTDSEEIGVVEAVQKTMDGMRHFVKLMEKHSEFFEKCIAELRQIAENIDEFHYGATVASVTGSAVSAAGGITTIIGLVLTPFTFGASLIVTGVGLGVAALGGVTSATATISDTVKDKVERKKVDELMQQYEKDMKNINKCLKSIHHLVERIRNDENFSKFTMEDLKPFMTMAVPRAGRGVVSVVEIVRLAQLSKVAGSAARGIQVAAAATGVLAGIFLIMDAIYITKDAMDLQKGAKTESAAKIRQAADELEKGYKELCDVSEMFEETLSQP</sequence>
<keyword evidence="2" id="KW-0472">Membrane</keyword>
<evidence type="ECO:0000313" key="3">
    <source>
        <dbReference type="Proteomes" id="UP000515156"/>
    </source>
</evidence>
<evidence type="ECO:0000313" key="4">
    <source>
        <dbReference type="RefSeq" id="XP_030041719.1"/>
    </source>
</evidence>
<evidence type="ECO:0000313" key="5">
    <source>
        <dbReference type="RefSeq" id="XP_030041728.1"/>
    </source>
</evidence>
<gene>
    <name evidence="4 5" type="primary">LOC115456639</name>
</gene>
<dbReference type="AlphaFoldDB" id="A0A6P7WV28"/>
<dbReference type="GO" id="GO:0042157">
    <property type="term" value="P:lipoprotein metabolic process"/>
    <property type="evidence" value="ECO:0007669"/>
    <property type="project" value="InterPro"/>
</dbReference>
<dbReference type="PANTHER" id="PTHR14096">
    <property type="entry name" value="APOLIPOPROTEIN L"/>
    <property type="match status" value="1"/>
</dbReference>
<name>A0A6P7WV28_9AMPH</name>
<accession>A0A6P7WV28</accession>